<dbReference type="InterPro" id="IPR047057">
    <property type="entry name" value="MerR_fam"/>
</dbReference>
<organism evidence="3 4">
    <name type="scientific">Duganella phyllosphaerae</name>
    <dbReference type="NCBI Taxonomy" id="762836"/>
    <lineage>
        <taxon>Bacteria</taxon>
        <taxon>Pseudomonadati</taxon>
        <taxon>Pseudomonadota</taxon>
        <taxon>Betaproteobacteria</taxon>
        <taxon>Burkholderiales</taxon>
        <taxon>Oxalobacteraceae</taxon>
        <taxon>Telluria group</taxon>
        <taxon>Duganella</taxon>
    </lineage>
</organism>
<dbReference type="GO" id="GO:0003677">
    <property type="term" value="F:DNA binding"/>
    <property type="evidence" value="ECO:0007669"/>
    <property type="project" value="UniProtKB-KW"/>
</dbReference>
<dbReference type="Pfam" id="PF13411">
    <property type="entry name" value="MerR_1"/>
    <property type="match status" value="1"/>
</dbReference>
<dbReference type="PROSITE" id="PS50937">
    <property type="entry name" value="HTH_MERR_2"/>
    <property type="match status" value="1"/>
</dbReference>
<comment type="caution">
    <text evidence="3">The sequence shown here is derived from an EMBL/GenBank/DDBJ whole genome shotgun (WGS) entry which is preliminary data.</text>
</comment>
<dbReference type="PANTHER" id="PTHR30204">
    <property type="entry name" value="REDOX-CYCLING DRUG-SENSING TRANSCRIPTIONAL ACTIVATOR SOXR"/>
    <property type="match status" value="1"/>
</dbReference>
<evidence type="ECO:0000256" key="1">
    <source>
        <dbReference type="ARBA" id="ARBA00023125"/>
    </source>
</evidence>
<protein>
    <submittedName>
        <fullName evidence="3">Nodulation protein NolA</fullName>
    </submittedName>
</protein>
<gene>
    <name evidence="3" type="primary">nolA</name>
    <name evidence="3" type="ORF">DUPY_03190</name>
</gene>
<evidence type="ECO:0000313" key="3">
    <source>
        <dbReference type="EMBL" id="OFA08947.1"/>
    </source>
</evidence>
<dbReference type="CDD" id="cd04788">
    <property type="entry name" value="HTH_NolA-AlbR"/>
    <property type="match status" value="1"/>
</dbReference>
<dbReference type="PROSITE" id="PS00552">
    <property type="entry name" value="HTH_MERR_1"/>
    <property type="match status" value="1"/>
</dbReference>
<dbReference type="Pfam" id="PF07739">
    <property type="entry name" value="TipAS"/>
    <property type="match status" value="2"/>
</dbReference>
<evidence type="ECO:0000259" key="2">
    <source>
        <dbReference type="PROSITE" id="PS50937"/>
    </source>
</evidence>
<keyword evidence="4" id="KW-1185">Reference proteome</keyword>
<keyword evidence="1" id="KW-0238">DNA-binding</keyword>
<dbReference type="EMBL" id="LROM01000025">
    <property type="protein sequence ID" value="OFA08947.1"/>
    <property type="molecule type" value="Genomic_DNA"/>
</dbReference>
<feature type="domain" description="HTH merR-type" evidence="2">
    <location>
        <begin position="2"/>
        <end position="71"/>
    </location>
</feature>
<dbReference type="SUPFAM" id="SSF46955">
    <property type="entry name" value="Putative DNA-binding domain"/>
    <property type="match status" value="1"/>
</dbReference>
<accession>A0A1E7X746</accession>
<dbReference type="Proteomes" id="UP000175989">
    <property type="component" value="Unassembled WGS sequence"/>
</dbReference>
<name>A0A1E7X746_9BURK</name>
<dbReference type="GO" id="GO:0003700">
    <property type="term" value="F:DNA-binding transcription factor activity"/>
    <property type="evidence" value="ECO:0007669"/>
    <property type="project" value="InterPro"/>
</dbReference>
<dbReference type="InterPro" id="IPR009061">
    <property type="entry name" value="DNA-bd_dom_put_sf"/>
</dbReference>
<dbReference type="PRINTS" id="PR00040">
    <property type="entry name" value="HTHMERR"/>
</dbReference>
<dbReference type="Gene3D" id="1.10.1660.10">
    <property type="match status" value="1"/>
</dbReference>
<proteinExistence type="predicted"/>
<reference evidence="4" key="1">
    <citation type="journal article" date="2016" name="Front. Microbiol.">
        <title>Molecular Keys to the Janthinobacterium and Duganella spp. Interaction with the Plant Pathogen Fusarium graminearum.</title>
        <authorList>
            <person name="Haack F.S."/>
            <person name="Poehlein A."/>
            <person name="Kroger C."/>
            <person name="Voigt C.A."/>
            <person name="Piepenbring M."/>
            <person name="Bode H.B."/>
            <person name="Daniel R."/>
            <person name="Schafer W."/>
            <person name="Streit W.R."/>
        </authorList>
    </citation>
    <scope>NUCLEOTIDE SEQUENCE [LARGE SCALE GENOMIC DNA]</scope>
    <source>
        <strain evidence="4">T54</strain>
    </source>
</reference>
<dbReference type="PATRIC" id="fig|762836.4.peg.339"/>
<dbReference type="InterPro" id="IPR012925">
    <property type="entry name" value="TipAS_dom"/>
</dbReference>
<dbReference type="PANTHER" id="PTHR30204:SF90">
    <property type="entry name" value="HTH-TYPE TRANSCRIPTIONAL ACTIVATOR MTA"/>
    <property type="match status" value="1"/>
</dbReference>
<dbReference type="InterPro" id="IPR000551">
    <property type="entry name" value="MerR-type_HTH_dom"/>
</dbReference>
<sequence>MLLKIGELAKRTGLTVRTLHHYDAIGLLQPSARTDAGYRLYNRTDIARLHHIQALRKFGLSLADIGASLDRPDLPLADVVAQQITVLTRQIDQAATLRARLVAMHEQLAQQQEPGLADWLTTLELMTMYDRYFTPEELKQLPLYNPANAVKAEWTTLVAAVRALMASGAGPDHPQAQAYARQWMAMVVRDTGANPALFAKLNTMHEREALVQDDTGITPAVMQFVIAASGQRKLALYRKYLDDDEFAFLRDNIGKRASEWPPLVAQVQTAMDEGRAPESPEVQALARHWFDLFRSFAGDSPATQHKVRQALVNEPGLTDDGFVTPALRDFMRTAMAAAAAVTNWTKLSN</sequence>
<evidence type="ECO:0000313" key="4">
    <source>
        <dbReference type="Proteomes" id="UP000175989"/>
    </source>
</evidence>
<dbReference type="AlphaFoldDB" id="A0A1E7X746"/>
<dbReference type="OrthoDB" id="9808480at2"/>
<dbReference type="SMART" id="SM00422">
    <property type="entry name" value="HTH_MERR"/>
    <property type="match status" value="1"/>
</dbReference>
<dbReference type="RefSeq" id="WP_070245968.1">
    <property type="nucleotide sequence ID" value="NZ_LROM01000025.1"/>
</dbReference>